<protein>
    <submittedName>
        <fullName evidence="2">Uncharacterized protein</fullName>
    </submittedName>
</protein>
<accession>A0A0D8B8E0</accession>
<keyword evidence="3" id="KW-1185">Reference proteome</keyword>
<dbReference type="PATRIC" id="fig|1502723.3.peg.5740"/>
<feature type="region of interest" description="Disordered" evidence="1">
    <location>
        <begin position="1"/>
        <end position="40"/>
    </location>
</feature>
<gene>
    <name evidence="2" type="ORF">FF36_05329</name>
</gene>
<sequence>MSEVSPLSEQSATSDEQGQATPAEGELFEPSPQRGRVPAMPGVSVHFSRLTGRYTAIVDLDTTAAQMTTALARYLPADVRLVETLSHVGATLIVFQGEPDPPGGGI</sequence>
<comment type="caution">
    <text evidence="2">The sequence shown here is derived from an EMBL/GenBank/DDBJ whole genome shotgun (WGS) entry which is preliminary data.</text>
</comment>
<reference evidence="2 3" key="2">
    <citation type="journal article" date="2016" name="Genome Announc.">
        <title>Permanent Draft Genome Sequences for Two Variants of Frankia sp. Strain CpI1, the First Frankia Strain Isolated from Root Nodules of Comptonia peregrina.</title>
        <authorList>
            <person name="Oshone R."/>
            <person name="Hurst S.G.IV."/>
            <person name="Abebe-Akele F."/>
            <person name="Simpson S."/>
            <person name="Morris K."/>
            <person name="Thomas W.K."/>
            <person name="Tisa L.S."/>
        </authorList>
    </citation>
    <scope>NUCLEOTIDE SEQUENCE [LARGE SCALE GENOMIC DNA]</scope>
    <source>
        <strain evidence="3">CpI1-S</strain>
    </source>
</reference>
<dbReference type="Proteomes" id="UP000032545">
    <property type="component" value="Unassembled WGS sequence"/>
</dbReference>
<feature type="compositionally biased region" description="Polar residues" evidence="1">
    <location>
        <begin position="1"/>
        <end position="20"/>
    </location>
</feature>
<dbReference type="AlphaFoldDB" id="A0A0D8B8E0"/>
<dbReference type="RefSeq" id="WP_044887812.1">
    <property type="nucleotide sequence ID" value="NZ_JYFN01000062.1"/>
</dbReference>
<evidence type="ECO:0000313" key="2">
    <source>
        <dbReference type="EMBL" id="KJE20355.1"/>
    </source>
</evidence>
<organism evidence="2 3">
    <name type="scientific">Frankia torreyi</name>
    <dbReference type="NCBI Taxonomy" id="1856"/>
    <lineage>
        <taxon>Bacteria</taxon>
        <taxon>Bacillati</taxon>
        <taxon>Actinomycetota</taxon>
        <taxon>Actinomycetes</taxon>
        <taxon>Frankiales</taxon>
        <taxon>Frankiaceae</taxon>
        <taxon>Frankia</taxon>
    </lineage>
</organism>
<dbReference type="EMBL" id="JYFN01000062">
    <property type="protein sequence ID" value="KJE20355.1"/>
    <property type="molecule type" value="Genomic_DNA"/>
</dbReference>
<evidence type="ECO:0000256" key="1">
    <source>
        <dbReference type="SAM" id="MobiDB-lite"/>
    </source>
</evidence>
<evidence type="ECO:0000313" key="3">
    <source>
        <dbReference type="Proteomes" id="UP000032545"/>
    </source>
</evidence>
<dbReference type="OrthoDB" id="3216167at2"/>
<proteinExistence type="predicted"/>
<reference evidence="3" key="1">
    <citation type="submission" date="2015-02" db="EMBL/GenBank/DDBJ databases">
        <title>Draft Genome of Frankia sp. CpI1-S.</title>
        <authorList>
            <person name="Oshone R.T."/>
            <person name="Ngom M."/>
            <person name="Ghodhbane-Gtari F."/>
            <person name="Gtari M."/>
            <person name="Morris K."/>
            <person name="Thomas K."/>
            <person name="Sen A."/>
            <person name="Tisa L.S."/>
        </authorList>
    </citation>
    <scope>NUCLEOTIDE SEQUENCE [LARGE SCALE GENOMIC DNA]</scope>
    <source>
        <strain evidence="3">CpI1-S</strain>
    </source>
</reference>
<name>A0A0D8B8E0_9ACTN</name>